<name>A0ABR6EGY2_9ACTN</name>
<sequence length="202" mass="21546">MNELRHTVGEALAAAGFTAMEVVAPRNDLIPVIVAWCVTLLRPEDGRRDVILGHDKPGLTSALNTTWGRLARESGLLAEAERGGGELVVGLDLAADARDEPEFECQRWVRVSVRDSWDIAGAGCESGVLGAGRNNPSFVMSSLDGRVLMAAGYWQVGVGFAVLADPGRVAALRGYARRLASLPSVEAAQRDWAQGWARNVGP</sequence>
<gene>
    <name evidence="1" type="ORF">GL263_12825</name>
</gene>
<keyword evidence="2" id="KW-1185">Reference proteome</keyword>
<organism evidence="1 2">
    <name type="scientific">Streptomyces durbertensis</name>
    <dbReference type="NCBI Taxonomy" id="2448886"/>
    <lineage>
        <taxon>Bacteria</taxon>
        <taxon>Bacillati</taxon>
        <taxon>Actinomycetota</taxon>
        <taxon>Actinomycetes</taxon>
        <taxon>Kitasatosporales</taxon>
        <taxon>Streptomycetaceae</taxon>
        <taxon>Streptomyces</taxon>
    </lineage>
</organism>
<reference evidence="2" key="1">
    <citation type="journal article" date="2020" name="Syst. Appl. Microbiol.">
        <title>Streptomyces alkaliterrae sp. nov., isolated from an alkaline soil, and emended descriptions of Streptomyces alkaliphilus, Streptomyces calidiresistens and Streptomyces durbertensis.</title>
        <authorList>
            <person name="Swiecimska M."/>
            <person name="Golinska P."/>
            <person name="Nouioui I."/>
            <person name="Wypij M."/>
            <person name="Rai M."/>
            <person name="Sangal V."/>
            <person name="Goodfellow M."/>
        </authorList>
    </citation>
    <scope>NUCLEOTIDE SEQUENCE [LARGE SCALE GENOMIC DNA]</scope>
    <source>
        <strain evidence="2">DSM 104538</strain>
    </source>
</reference>
<dbReference type="EMBL" id="WMLF01000156">
    <property type="protein sequence ID" value="MBB1244438.1"/>
    <property type="molecule type" value="Genomic_DNA"/>
</dbReference>
<accession>A0ABR6EGY2</accession>
<comment type="caution">
    <text evidence="1">The sequence shown here is derived from an EMBL/GenBank/DDBJ whole genome shotgun (WGS) entry which is preliminary data.</text>
</comment>
<evidence type="ECO:0000313" key="1">
    <source>
        <dbReference type="EMBL" id="MBB1244438.1"/>
    </source>
</evidence>
<protein>
    <submittedName>
        <fullName evidence="1">Uncharacterized protein</fullName>
    </submittedName>
</protein>
<dbReference type="Proteomes" id="UP000766698">
    <property type="component" value="Unassembled WGS sequence"/>
</dbReference>
<proteinExistence type="predicted"/>
<evidence type="ECO:0000313" key="2">
    <source>
        <dbReference type="Proteomes" id="UP000766698"/>
    </source>
</evidence>